<feature type="transmembrane region" description="Helical" evidence="7">
    <location>
        <begin position="207"/>
        <end position="224"/>
    </location>
</feature>
<evidence type="ECO:0000256" key="6">
    <source>
        <dbReference type="ARBA" id="ARBA00023136"/>
    </source>
</evidence>
<dbReference type="GO" id="GO:0005886">
    <property type="term" value="C:plasma membrane"/>
    <property type="evidence" value="ECO:0007669"/>
    <property type="project" value="UniProtKB-SubCell"/>
</dbReference>
<feature type="transmembrane region" description="Helical" evidence="7">
    <location>
        <begin position="303"/>
        <end position="321"/>
    </location>
</feature>
<feature type="transmembrane region" description="Helical" evidence="7">
    <location>
        <begin position="174"/>
        <end position="195"/>
    </location>
</feature>
<organism evidence="8 9">
    <name type="scientific">Notechis scutatus</name>
    <name type="common">mainland tiger snake</name>
    <dbReference type="NCBI Taxonomy" id="8663"/>
    <lineage>
        <taxon>Eukaryota</taxon>
        <taxon>Metazoa</taxon>
        <taxon>Chordata</taxon>
        <taxon>Craniata</taxon>
        <taxon>Vertebrata</taxon>
        <taxon>Euteleostomi</taxon>
        <taxon>Lepidosauria</taxon>
        <taxon>Squamata</taxon>
        <taxon>Bifurcata</taxon>
        <taxon>Unidentata</taxon>
        <taxon>Episquamata</taxon>
        <taxon>Toxicofera</taxon>
        <taxon>Serpentes</taxon>
        <taxon>Colubroidea</taxon>
        <taxon>Elapidae</taxon>
        <taxon>Hydrophiinae</taxon>
        <taxon>Notechis</taxon>
    </lineage>
</organism>
<feature type="transmembrane region" description="Helical" evidence="7">
    <location>
        <begin position="230"/>
        <end position="253"/>
    </location>
</feature>
<dbReference type="GeneID" id="113426846"/>
<evidence type="ECO:0000256" key="5">
    <source>
        <dbReference type="ARBA" id="ARBA00022989"/>
    </source>
</evidence>
<evidence type="ECO:0000256" key="1">
    <source>
        <dbReference type="ARBA" id="ARBA00004651"/>
    </source>
</evidence>
<gene>
    <name evidence="9" type="primary">XKR9</name>
</gene>
<feature type="transmembrane region" description="Helical" evidence="7">
    <location>
        <begin position="333"/>
        <end position="355"/>
    </location>
</feature>
<evidence type="ECO:0000313" key="8">
    <source>
        <dbReference type="Proteomes" id="UP000504612"/>
    </source>
</evidence>
<keyword evidence="3" id="KW-1003">Cell membrane</keyword>
<keyword evidence="5 7" id="KW-1133">Transmembrane helix</keyword>
<evidence type="ECO:0000256" key="2">
    <source>
        <dbReference type="ARBA" id="ARBA00008789"/>
    </source>
</evidence>
<feature type="transmembrane region" description="Helical" evidence="7">
    <location>
        <begin position="274"/>
        <end position="291"/>
    </location>
</feature>
<comment type="similarity">
    <text evidence="2 7">Belongs to the XK family.</text>
</comment>
<dbReference type="KEGG" id="nss:113426846"/>
<reference evidence="9" key="1">
    <citation type="submission" date="2025-08" db="UniProtKB">
        <authorList>
            <consortium name="RefSeq"/>
        </authorList>
    </citation>
    <scope>IDENTIFICATION</scope>
</reference>
<keyword evidence="6 7" id="KW-0472">Membrane</keyword>
<evidence type="ECO:0000256" key="3">
    <source>
        <dbReference type="ARBA" id="ARBA00022475"/>
    </source>
</evidence>
<dbReference type="InterPro" id="IPR050895">
    <property type="entry name" value="XK-related_scramblase"/>
</dbReference>
<proteinExistence type="inferred from homology"/>
<comment type="subcellular location">
    <subcellularLocation>
        <location evidence="1">Cell membrane</location>
        <topology evidence="1">Multi-pass membrane protein</topology>
    </subcellularLocation>
    <subcellularLocation>
        <location evidence="7">Membrane</location>
        <topology evidence="7">Multi-pass membrane protein</topology>
    </subcellularLocation>
</comment>
<keyword evidence="4 7" id="KW-0812">Transmembrane</keyword>
<evidence type="ECO:0000256" key="4">
    <source>
        <dbReference type="ARBA" id="ARBA00022692"/>
    </source>
</evidence>
<dbReference type="PANTHER" id="PTHR16024">
    <property type="entry name" value="XK-RELATED PROTEIN"/>
    <property type="match status" value="1"/>
</dbReference>
<feature type="transmembrane region" description="Helical" evidence="7">
    <location>
        <begin position="66"/>
        <end position="86"/>
    </location>
</feature>
<dbReference type="Proteomes" id="UP000504612">
    <property type="component" value="Unplaced"/>
</dbReference>
<feature type="transmembrane region" description="Helical" evidence="7">
    <location>
        <begin position="33"/>
        <end position="54"/>
    </location>
</feature>
<dbReference type="RefSeq" id="XP_026545049.1">
    <property type="nucleotide sequence ID" value="XM_026689264.1"/>
</dbReference>
<accession>A0A6J1VYH7</accession>
<protein>
    <recommendedName>
        <fullName evidence="7">XK-related protein</fullName>
    </recommendedName>
</protein>
<dbReference type="PANTHER" id="PTHR16024:SF13">
    <property type="entry name" value="XK-RELATED PROTEIN 9"/>
    <property type="match status" value="1"/>
</dbReference>
<dbReference type="CTD" id="389668"/>
<dbReference type="InterPro" id="IPR018629">
    <property type="entry name" value="XK-rel"/>
</dbReference>
<dbReference type="Pfam" id="PF09815">
    <property type="entry name" value="XK-related"/>
    <property type="match status" value="1"/>
</dbReference>
<keyword evidence="8" id="KW-1185">Reference proteome</keyword>
<dbReference type="AlphaFoldDB" id="A0A6J1VYH7"/>
<name>A0A6J1VYH7_9SAUR</name>
<sequence>MFHSTKKNILNCFTCNEVVSREKQQKRFTKVDFFIILFGLVVYTFDIGTDLWTAKNFLCEGQYLKGILILSTGLFSSIIIQFFSYTWFKEDETENLDWAFYLLHSLYGGLFTRYYFTLKYGYQAAFISNSSTNSNLCFSAMTDISMLQLFKAFLESTPQLIFQIYIVMASEDSAFGQYVSIAMSFCSISCATVNYQIVLRKSLPDKNEFGGIFCKLIYLFYKLMTLTSWILTIVLFSMLSIIGSIVLLIFLWFGNLSWVIKQNTDFCKFKSAEYVYRMIVTIILICTFFNIKGENTAIVQSVYYIFRIIVTVILLCLCGYWKSLLDEKIYLSALIIAVVIFLTLGIISLIIYYTLFHPSIYCTQDEVDGLGVEREEPCRFSKFLIQ</sequence>
<evidence type="ECO:0000313" key="9">
    <source>
        <dbReference type="RefSeq" id="XP_026545049.1"/>
    </source>
</evidence>
<evidence type="ECO:0000256" key="7">
    <source>
        <dbReference type="RuleBase" id="RU910716"/>
    </source>
</evidence>
<feature type="transmembrane region" description="Helical" evidence="7">
    <location>
        <begin position="98"/>
        <end position="116"/>
    </location>
</feature>